<name>T1GKG1_MEGSC</name>
<evidence type="ECO:0008006" key="8">
    <source>
        <dbReference type="Google" id="ProtNLM"/>
    </source>
</evidence>
<dbReference type="InterPro" id="IPR018499">
    <property type="entry name" value="Tetraspanin/Peripherin"/>
</dbReference>
<comment type="subcellular location">
    <subcellularLocation>
        <location evidence="1">Membrane</location>
        <topology evidence="1">Multi-pass membrane protein</topology>
    </subcellularLocation>
</comment>
<proteinExistence type="predicted"/>
<evidence type="ECO:0000256" key="4">
    <source>
        <dbReference type="ARBA" id="ARBA00023136"/>
    </source>
</evidence>
<dbReference type="AlphaFoldDB" id="T1GKG1"/>
<keyword evidence="4 5" id="KW-0472">Membrane</keyword>
<evidence type="ECO:0000256" key="3">
    <source>
        <dbReference type="ARBA" id="ARBA00022989"/>
    </source>
</evidence>
<evidence type="ECO:0000256" key="2">
    <source>
        <dbReference type="ARBA" id="ARBA00022692"/>
    </source>
</evidence>
<keyword evidence="7" id="KW-1185">Reference proteome</keyword>
<dbReference type="EnsemblMetazoa" id="MESCA003984-RA">
    <property type="protein sequence ID" value="MESCA003984-PA"/>
    <property type="gene ID" value="MESCA003984"/>
</dbReference>
<dbReference type="OMA" id="GYVKHTD"/>
<dbReference type="HOGENOM" id="CLU_055524_12_0_1"/>
<keyword evidence="2 5" id="KW-0812">Transmembrane</keyword>
<dbReference type="Gene3D" id="1.10.1450.10">
    <property type="entry name" value="Tetraspanin"/>
    <property type="match status" value="1"/>
</dbReference>
<feature type="transmembrane region" description="Helical" evidence="5">
    <location>
        <begin position="90"/>
        <end position="115"/>
    </location>
</feature>
<dbReference type="InterPro" id="IPR008952">
    <property type="entry name" value="Tetraspanin_EC2_sf"/>
</dbReference>
<dbReference type="GO" id="GO:0016020">
    <property type="term" value="C:membrane"/>
    <property type="evidence" value="ECO:0007669"/>
    <property type="project" value="UniProtKB-SubCell"/>
</dbReference>
<dbReference type="Proteomes" id="UP000015102">
    <property type="component" value="Unassembled WGS sequence"/>
</dbReference>
<evidence type="ECO:0000313" key="7">
    <source>
        <dbReference type="Proteomes" id="UP000015102"/>
    </source>
</evidence>
<dbReference type="EMBL" id="CAQQ02112265">
    <property type="status" value="NOT_ANNOTATED_CDS"/>
    <property type="molecule type" value="Genomic_DNA"/>
</dbReference>
<keyword evidence="3 5" id="KW-1133">Transmembrane helix</keyword>
<organism evidence="6 7">
    <name type="scientific">Megaselia scalaris</name>
    <name type="common">Humpbacked fly</name>
    <name type="synonym">Phora scalaris</name>
    <dbReference type="NCBI Taxonomy" id="36166"/>
    <lineage>
        <taxon>Eukaryota</taxon>
        <taxon>Metazoa</taxon>
        <taxon>Ecdysozoa</taxon>
        <taxon>Arthropoda</taxon>
        <taxon>Hexapoda</taxon>
        <taxon>Insecta</taxon>
        <taxon>Pterygota</taxon>
        <taxon>Neoptera</taxon>
        <taxon>Endopterygota</taxon>
        <taxon>Diptera</taxon>
        <taxon>Brachycera</taxon>
        <taxon>Muscomorpha</taxon>
        <taxon>Platypezoidea</taxon>
        <taxon>Phoridae</taxon>
        <taxon>Megaseliini</taxon>
        <taxon>Megaselia</taxon>
    </lineage>
</organism>
<accession>T1GKG1</accession>
<dbReference type="Pfam" id="PF00335">
    <property type="entry name" value="Tetraspanin"/>
    <property type="match status" value="1"/>
</dbReference>
<sequence length="128" mass="14191">MAKYKEDPTIGSLWDYTQREFSCCGTNSYKDWKLGSIDLNNYTVSKVPMTCCDMPQQQIGVFYCVALNGDEHLNGDGCLSEFSNYISQHAVSLGAAGVVIAVIQFFGVLFACYIAREIKIRDGISGFM</sequence>
<evidence type="ECO:0000256" key="5">
    <source>
        <dbReference type="SAM" id="Phobius"/>
    </source>
</evidence>
<protein>
    <recommendedName>
        <fullName evidence="8">Tetraspanin</fullName>
    </recommendedName>
</protein>
<reference evidence="6" key="2">
    <citation type="submission" date="2015-06" db="UniProtKB">
        <authorList>
            <consortium name="EnsemblMetazoa"/>
        </authorList>
    </citation>
    <scope>IDENTIFICATION</scope>
</reference>
<dbReference type="STRING" id="36166.T1GKG1"/>
<evidence type="ECO:0000256" key="1">
    <source>
        <dbReference type="ARBA" id="ARBA00004141"/>
    </source>
</evidence>
<reference evidence="7" key="1">
    <citation type="submission" date="2013-02" db="EMBL/GenBank/DDBJ databases">
        <authorList>
            <person name="Hughes D."/>
        </authorList>
    </citation>
    <scope>NUCLEOTIDE SEQUENCE</scope>
    <source>
        <strain>Durham</strain>
        <strain evidence="7">NC isolate 2 -- Noor lab</strain>
    </source>
</reference>
<dbReference type="SUPFAM" id="SSF48652">
    <property type="entry name" value="Tetraspanin"/>
    <property type="match status" value="1"/>
</dbReference>
<evidence type="ECO:0000313" key="6">
    <source>
        <dbReference type="EnsemblMetazoa" id="MESCA003984-PA"/>
    </source>
</evidence>